<evidence type="ECO:0000259" key="11">
    <source>
        <dbReference type="Pfam" id="PF02953"/>
    </source>
</evidence>
<dbReference type="GO" id="GO:0005743">
    <property type="term" value="C:mitochondrial inner membrane"/>
    <property type="evidence" value="ECO:0007669"/>
    <property type="project" value="UniProtKB-SubCell"/>
</dbReference>
<dbReference type="GO" id="GO:0015031">
    <property type="term" value="P:protein transport"/>
    <property type="evidence" value="ECO:0007669"/>
    <property type="project" value="UniProtKB-KW"/>
</dbReference>
<comment type="domain">
    <text evidence="10">The twin CX3C motif contains 4 conserved Cys residues that form 2 disulfide bonds in the mitochondrial intermembrane space.</text>
</comment>
<keyword evidence="10" id="KW-0472">Membrane</keyword>
<keyword evidence="9 10" id="KW-0143">Chaperone</keyword>
<dbReference type="InterPro" id="IPR035427">
    <property type="entry name" value="Tim10-like_dom_sf"/>
</dbReference>
<keyword evidence="6 10" id="KW-0811">Translocation</keyword>
<dbReference type="OrthoDB" id="7813104at2759"/>
<evidence type="ECO:0000256" key="10">
    <source>
        <dbReference type="RuleBase" id="RU367043"/>
    </source>
</evidence>
<evidence type="ECO:0000256" key="7">
    <source>
        <dbReference type="ARBA" id="ARBA00023128"/>
    </source>
</evidence>
<comment type="function">
    <text evidence="10">Mitochondrial intermembrane chaperone that participates in the import and insertion of some multi-pass transmembrane proteins into the mitochondrial inner membrane. Also required for the transfer of beta-barrel precursors from the TOM complex to the sorting and assembly machinery (SAM complex) of the outer membrane. Acts as a chaperone-like protein that protects the hydrophobic precursors from aggregation and guide them through the mitochondrial intermembrane space.</text>
</comment>
<comment type="caution">
    <text evidence="12">The sequence shown here is derived from an EMBL/GenBank/DDBJ whole genome shotgun (WGS) entry which is preliminary data.</text>
</comment>
<evidence type="ECO:0000256" key="3">
    <source>
        <dbReference type="ARBA" id="ARBA00022723"/>
    </source>
</evidence>
<keyword evidence="8 10" id="KW-1015">Disulfide bond</keyword>
<evidence type="ECO:0000256" key="2">
    <source>
        <dbReference type="ARBA" id="ARBA00022448"/>
    </source>
</evidence>
<organism evidence="12 13">
    <name type="scientific">Cloeon dipterum</name>
    <dbReference type="NCBI Taxonomy" id="197152"/>
    <lineage>
        <taxon>Eukaryota</taxon>
        <taxon>Metazoa</taxon>
        <taxon>Ecdysozoa</taxon>
        <taxon>Arthropoda</taxon>
        <taxon>Hexapoda</taxon>
        <taxon>Insecta</taxon>
        <taxon>Pterygota</taxon>
        <taxon>Palaeoptera</taxon>
        <taxon>Ephemeroptera</taxon>
        <taxon>Pisciforma</taxon>
        <taxon>Baetidae</taxon>
        <taxon>Cloeon</taxon>
    </lineage>
</organism>
<evidence type="ECO:0000256" key="5">
    <source>
        <dbReference type="ARBA" id="ARBA00022927"/>
    </source>
</evidence>
<comment type="subcellular location">
    <subcellularLocation>
        <location evidence="10">Mitochondrion inner membrane</location>
        <topology evidence="10">Peripheral membrane protein</topology>
        <orientation evidence="10">Intermembrane side</orientation>
    </subcellularLocation>
</comment>
<comment type="similarity">
    <text evidence="1 10">Belongs to the small Tim family.</text>
</comment>
<dbReference type="AlphaFoldDB" id="A0A8S1D2C0"/>
<keyword evidence="3" id="KW-0479">Metal-binding</keyword>
<dbReference type="GO" id="GO:0046872">
    <property type="term" value="F:metal ion binding"/>
    <property type="evidence" value="ECO:0007669"/>
    <property type="project" value="UniProtKB-KW"/>
</dbReference>
<dbReference type="Pfam" id="PF02953">
    <property type="entry name" value="zf-Tim10_DDP"/>
    <property type="match status" value="1"/>
</dbReference>
<evidence type="ECO:0000256" key="4">
    <source>
        <dbReference type="ARBA" id="ARBA00022833"/>
    </source>
</evidence>
<gene>
    <name evidence="12" type="ORF">CLODIP_2_CD13112</name>
</gene>
<dbReference type="EMBL" id="CADEPI010000099">
    <property type="protein sequence ID" value="CAB3374505.1"/>
    <property type="molecule type" value="Genomic_DNA"/>
</dbReference>
<keyword evidence="13" id="KW-1185">Reference proteome</keyword>
<protein>
    <recommendedName>
        <fullName evidence="10">Mitochondrial import inner membrane translocase subunit</fullName>
    </recommendedName>
</protein>
<evidence type="ECO:0000256" key="6">
    <source>
        <dbReference type="ARBA" id="ARBA00023010"/>
    </source>
</evidence>
<keyword evidence="2 10" id="KW-0813">Transport</keyword>
<evidence type="ECO:0000256" key="1">
    <source>
        <dbReference type="ARBA" id="ARBA00006720"/>
    </source>
</evidence>
<keyword evidence="5 10" id="KW-0653">Protein transport</keyword>
<accession>A0A8S1D2C0</accession>
<reference evidence="12 13" key="1">
    <citation type="submission" date="2020-04" db="EMBL/GenBank/DDBJ databases">
        <authorList>
            <person name="Alioto T."/>
            <person name="Alioto T."/>
            <person name="Gomez Garrido J."/>
        </authorList>
    </citation>
    <scope>NUCLEOTIDE SEQUENCE [LARGE SCALE GENOMIC DNA]</scope>
</reference>
<proteinExistence type="inferred from homology"/>
<dbReference type="GO" id="GO:0045039">
    <property type="term" value="P:protein insertion into mitochondrial inner membrane"/>
    <property type="evidence" value="ECO:0007669"/>
    <property type="project" value="UniProtKB-ARBA"/>
</dbReference>
<keyword evidence="10" id="KW-0999">Mitochondrion inner membrane</keyword>
<evidence type="ECO:0000256" key="9">
    <source>
        <dbReference type="ARBA" id="ARBA00023186"/>
    </source>
</evidence>
<sequence length="90" mass="10255">MDAAGTNKLTSAQKEELMDQVKQQMAIMSAQELLSKMTEKCFKKCVTKPGTSLDSSEQKCVAMCMDRFMDSFNLVSRSYSNRLLQERNKM</sequence>
<keyword evidence="4" id="KW-0862">Zinc</keyword>
<dbReference type="FunFam" id="1.10.287.810:FF:000001">
    <property type="entry name" value="mitochondrial import inner membrane translocase subunit TIM13"/>
    <property type="match status" value="1"/>
</dbReference>
<feature type="domain" description="Tim10-like" evidence="11">
    <location>
        <begin position="20"/>
        <end position="80"/>
    </location>
</feature>
<comment type="subunit">
    <text evidence="10">Heterohexamer.</text>
</comment>
<evidence type="ECO:0000313" key="13">
    <source>
        <dbReference type="Proteomes" id="UP000494165"/>
    </source>
</evidence>
<dbReference type="Proteomes" id="UP000494165">
    <property type="component" value="Unassembled WGS sequence"/>
</dbReference>
<dbReference type="Gene3D" id="1.10.287.810">
    <property type="entry name" value="Mitochondrial import inner membrane translocase subunit tim13 like domains"/>
    <property type="match status" value="1"/>
</dbReference>
<dbReference type="InterPro" id="IPR004217">
    <property type="entry name" value="Tim10-like"/>
</dbReference>
<name>A0A8S1D2C0_9INSE</name>
<dbReference type="SUPFAM" id="SSF144122">
    <property type="entry name" value="Tim10-like"/>
    <property type="match status" value="1"/>
</dbReference>
<evidence type="ECO:0000256" key="8">
    <source>
        <dbReference type="ARBA" id="ARBA00023157"/>
    </source>
</evidence>
<dbReference type="GO" id="GO:0042719">
    <property type="term" value="C:mitochondrial intermembrane space chaperone complex"/>
    <property type="evidence" value="ECO:0007669"/>
    <property type="project" value="UniProtKB-ARBA"/>
</dbReference>
<evidence type="ECO:0000313" key="12">
    <source>
        <dbReference type="EMBL" id="CAB3374505.1"/>
    </source>
</evidence>
<keyword evidence="7 10" id="KW-0496">Mitochondrion</keyword>